<gene>
    <name evidence="2" type="ORF">K1718_27415</name>
</gene>
<evidence type="ECO:0000256" key="1">
    <source>
        <dbReference type="SAM" id="MobiDB-lite"/>
    </source>
</evidence>
<evidence type="ECO:0008006" key="4">
    <source>
        <dbReference type="Google" id="ProtNLM"/>
    </source>
</evidence>
<reference evidence="2 3" key="1">
    <citation type="submission" date="2023-03" db="EMBL/GenBank/DDBJ databases">
        <title>Roseibium porphyridii sp. nov. and Roseibium rhodosorbium sp. nov. isolated from marine algae, Porphyridium cruentum and Rhodosorus marinus, respectively.</title>
        <authorList>
            <person name="Lee M.W."/>
            <person name="Choi B.J."/>
            <person name="Lee J.K."/>
            <person name="Choi D.G."/>
            <person name="Baek J.H."/>
            <person name="Bayburt H."/>
            <person name="Kim J.M."/>
            <person name="Han D.M."/>
            <person name="Kim K.H."/>
            <person name="Jeon C.O."/>
        </authorList>
    </citation>
    <scope>NUCLEOTIDE SEQUENCE [LARGE SCALE GENOMIC DNA]</scope>
    <source>
        <strain evidence="2 3">KMA01</strain>
        <plasmid evidence="2 3">unnamed2</plasmid>
    </source>
</reference>
<keyword evidence="2" id="KW-0614">Plasmid</keyword>
<dbReference type="RefSeq" id="WP_265684743.1">
    <property type="nucleotide sequence ID" value="NZ_CP120865.1"/>
</dbReference>
<dbReference type="Proteomes" id="UP001209803">
    <property type="component" value="Plasmid unnamed2"/>
</dbReference>
<evidence type="ECO:0000313" key="2">
    <source>
        <dbReference type="EMBL" id="WFE92658.1"/>
    </source>
</evidence>
<organism evidence="2 3">
    <name type="scientific">Roseibium porphyridii</name>
    <dbReference type="NCBI Taxonomy" id="2866279"/>
    <lineage>
        <taxon>Bacteria</taxon>
        <taxon>Pseudomonadati</taxon>
        <taxon>Pseudomonadota</taxon>
        <taxon>Alphaproteobacteria</taxon>
        <taxon>Hyphomicrobiales</taxon>
        <taxon>Stappiaceae</taxon>
        <taxon>Roseibium</taxon>
    </lineage>
</organism>
<geneLocation type="plasmid" evidence="2 3">
    <name>unnamed2</name>
</geneLocation>
<feature type="region of interest" description="Disordered" evidence="1">
    <location>
        <begin position="1"/>
        <end position="33"/>
    </location>
</feature>
<feature type="compositionally biased region" description="Basic and acidic residues" evidence="1">
    <location>
        <begin position="1"/>
        <end position="13"/>
    </location>
</feature>
<name>A0ABY8FJD7_9HYPH</name>
<sequence>MKAVKTVELDEIAKGSSAPESEPVKAAKPVKPAKTDTMKVKSFTIGSKHEQQINRMAAKLSAKEGKPVSASTALRYILDHMEGKTDV</sequence>
<proteinExistence type="predicted"/>
<evidence type="ECO:0000313" key="3">
    <source>
        <dbReference type="Proteomes" id="UP001209803"/>
    </source>
</evidence>
<dbReference type="EMBL" id="CP120865">
    <property type="protein sequence ID" value="WFE92658.1"/>
    <property type="molecule type" value="Genomic_DNA"/>
</dbReference>
<protein>
    <recommendedName>
        <fullName evidence="4">CopG family transcriptional regulator</fullName>
    </recommendedName>
</protein>
<keyword evidence="3" id="KW-1185">Reference proteome</keyword>
<accession>A0ABY8FJD7</accession>